<dbReference type="SUPFAM" id="SSF53335">
    <property type="entry name" value="S-adenosyl-L-methionine-dependent methyltransferases"/>
    <property type="match status" value="1"/>
</dbReference>
<dbReference type="EMBL" id="AYSV01000124">
    <property type="protein sequence ID" value="ETD67277.1"/>
    <property type="molecule type" value="Genomic_DNA"/>
</dbReference>
<sequence>MINPCINLKQFFALSGLPLLEAKMLAEKVLGVNRAWLIAHDTDQLSESVQQALQSLVERRLAGEPMAYILGEREFMGLLFQVNPKVLIPRPDTETLVEAAIQWVEQHQPQARVLDLGTGSGAIAVSIAHYCPKAQVSDAIDISPDDLGGCRKE</sequence>
<name>V8FV20_9BURK</name>
<feature type="domain" description="Release factor glutamine methyltransferase N-terminal" evidence="4">
    <location>
        <begin position="12"/>
        <end position="71"/>
    </location>
</feature>
<evidence type="ECO:0000259" key="4">
    <source>
        <dbReference type="Pfam" id="PF17827"/>
    </source>
</evidence>
<keyword evidence="6" id="KW-1185">Reference proteome</keyword>
<evidence type="ECO:0000256" key="2">
    <source>
        <dbReference type="ARBA" id="ARBA00022679"/>
    </source>
</evidence>
<dbReference type="InterPro" id="IPR029063">
    <property type="entry name" value="SAM-dependent_MTases_sf"/>
</dbReference>
<dbReference type="Gene3D" id="1.10.8.10">
    <property type="entry name" value="DNA helicase RuvA subunit, C-terminal domain"/>
    <property type="match status" value="1"/>
</dbReference>
<dbReference type="PANTHER" id="PTHR18895">
    <property type="entry name" value="HEMK METHYLTRANSFERASE"/>
    <property type="match status" value="1"/>
</dbReference>
<dbReference type="Proteomes" id="UP000018766">
    <property type="component" value="Unassembled WGS sequence"/>
</dbReference>
<keyword evidence="1 5" id="KW-0489">Methyltransferase</keyword>
<dbReference type="InterPro" id="IPR050320">
    <property type="entry name" value="N5-glutamine_MTase"/>
</dbReference>
<evidence type="ECO:0000256" key="1">
    <source>
        <dbReference type="ARBA" id="ARBA00022603"/>
    </source>
</evidence>
<dbReference type="Gene3D" id="3.40.50.150">
    <property type="entry name" value="Vaccinia Virus protein VP39"/>
    <property type="match status" value="1"/>
</dbReference>
<dbReference type="InterPro" id="IPR004556">
    <property type="entry name" value="HemK-like"/>
</dbReference>
<dbReference type="GO" id="GO:0036009">
    <property type="term" value="F:protein-glutamine N-methyltransferase activity"/>
    <property type="evidence" value="ECO:0007669"/>
    <property type="project" value="TreeGrafter"/>
</dbReference>
<dbReference type="RefSeq" id="WP_023952965.1">
    <property type="nucleotide sequence ID" value="NZ_AYSV01000124.1"/>
</dbReference>
<accession>V8FV20</accession>
<keyword evidence="3" id="KW-0949">S-adenosyl-L-methionine</keyword>
<reference evidence="5 6" key="1">
    <citation type="submission" date="2013-11" db="EMBL/GenBank/DDBJ databases">
        <title>Genomic analysis of Pelistega sp. HM-7.</title>
        <authorList>
            <person name="Kumbhare S.V."/>
            <person name="Shetty S.A."/>
            <person name="Sharma O."/>
            <person name="Dhotre D.P."/>
        </authorList>
    </citation>
    <scope>NUCLEOTIDE SEQUENCE [LARGE SCALE GENOMIC DNA]</scope>
    <source>
        <strain evidence="5 6">HM-7</strain>
    </source>
</reference>
<organism evidence="5 6">
    <name type="scientific">Pelistega indica</name>
    <dbReference type="NCBI Taxonomy" id="1414851"/>
    <lineage>
        <taxon>Bacteria</taxon>
        <taxon>Pseudomonadati</taxon>
        <taxon>Pseudomonadota</taxon>
        <taxon>Betaproteobacteria</taxon>
        <taxon>Burkholderiales</taxon>
        <taxon>Alcaligenaceae</taxon>
        <taxon>Pelistega</taxon>
    </lineage>
</organism>
<dbReference type="NCBIfam" id="TIGR00536">
    <property type="entry name" value="hemK_fam"/>
    <property type="match status" value="1"/>
</dbReference>
<dbReference type="PANTHER" id="PTHR18895:SF74">
    <property type="entry name" value="MTRF1L RELEASE FACTOR GLUTAMINE METHYLTRANSFERASE"/>
    <property type="match status" value="1"/>
</dbReference>
<dbReference type="CDD" id="cd02440">
    <property type="entry name" value="AdoMet_MTases"/>
    <property type="match status" value="1"/>
</dbReference>
<keyword evidence="2 5" id="KW-0808">Transferase</keyword>
<feature type="non-terminal residue" evidence="5">
    <location>
        <position position="153"/>
    </location>
</feature>
<dbReference type="Pfam" id="PF17827">
    <property type="entry name" value="PrmC_N"/>
    <property type="match status" value="1"/>
</dbReference>
<evidence type="ECO:0000256" key="3">
    <source>
        <dbReference type="ARBA" id="ARBA00022691"/>
    </source>
</evidence>
<evidence type="ECO:0000313" key="5">
    <source>
        <dbReference type="EMBL" id="ETD67277.1"/>
    </source>
</evidence>
<protein>
    <submittedName>
        <fullName evidence="5">N5-glutamine S-adenosyl-L-methionine-dependent methyltransferase</fullName>
    </submittedName>
</protein>
<dbReference type="AlphaFoldDB" id="V8FV20"/>
<gene>
    <name evidence="5" type="ORF">V757_11575</name>
</gene>
<dbReference type="InterPro" id="IPR040758">
    <property type="entry name" value="PrmC_N"/>
</dbReference>
<dbReference type="GO" id="GO:0032259">
    <property type="term" value="P:methylation"/>
    <property type="evidence" value="ECO:0007669"/>
    <property type="project" value="UniProtKB-KW"/>
</dbReference>
<proteinExistence type="predicted"/>
<evidence type="ECO:0000313" key="6">
    <source>
        <dbReference type="Proteomes" id="UP000018766"/>
    </source>
</evidence>
<comment type="caution">
    <text evidence="5">The sequence shown here is derived from an EMBL/GenBank/DDBJ whole genome shotgun (WGS) entry which is preliminary data.</text>
</comment>